<reference evidence="3 4" key="1">
    <citation type="submission" date="2016-08" db="EMBL/GenBank/DDBJ databases">
        <title>A Parts List for Fungal Cellulosomes Revealed by Comparative Genomics.</title>
        <authorList>
            <consortium name="DOE Joint Genome Institute"/>
            <person name="Haitjema C.H."/>
            <person name="Gilmore S.P."/>
            <person name="Henske J.K."/>
            <person name="Solomon K.V."/>
            <person name="De Groot R."/>
            <person name="Kuo A."/>
            <person name="Mondo S.J."/>
            <person name="Salamov A.A."/>
            <person name="Labutti K."/>
            <person name="Zhao Z."/>
            <person name="Chiniquy J."/>
            <person name="Barry K."/>
            <person name="Brewer H.M."/>
            <person name="Purvine S.O."/>
            <person name="Wright A.T."/>
            <person name="Boxma B."/>
            <person name="Van Alen T."/>
            <person name="Hackstein J.H."/>
            <person name="Baker S.E."/>
            <person name="Grigoriev I.V."/>
            <person name="O'Malley M.A."/>
        </authorList>
    </citation>
    <scope>NUCLEOTIDE SEQUENCE [LARGE SCALE GENOMIC DNA]</scope>
    <source>
        <strain evidence="3 4">S4</strain>
    </source>
</reference>
<sequence length="295" mass="34293">MITSKNDFIEFGEFLEGTIIKELKENEEKYNKFEGVECNIYVSVTGHSLGGLIARGLIKNIFSTYIHEEVQYDNYFEFLKKKHSFIHDFRPCSFLTLSSPHLGSLMADASHTNLLHKKIEKIGFHIVCDHLVNKIGKELVFKDNKIKNNEYYKDGKPVLYQFCEKDYINDAVGKFPNRTLTGFLRYDLQVKYCSALACIENPLEDLMKEENSIILDESKTVDTRIIALSGYNEGSEFDYYKNNLYNEKILENFYYNDTRILPPVNIDEQIKQNLIRNGEDPNIGEDELDKKKILS</sequence>
<dbReference type="Gene3D" id="3.40.50.1820">
    <property type="entry name" value="alpha/beta hydrolase"/>
    <property type="match status" value="1"/>
</dbReference>
<comment type="similarity">
    <text evidence="1">Belongs to the putative lipase ROG1 family.</text>
</comment>
<dbReference type="InterPro" id="IPR007751">
    <property type="entry name" value="DUF676_lipase-like"/>
</dbReference>
<gene>
    <name evidence="3" type="ORF">BCR32DRAFT_329787</name>
</gene>
<dbReference type="OrthoDB" id="273452at2759"/>
<dbReference type="Pfam" id="PF05057">
    <property type="entry name" value="DUF676"/>
    <property type="match status" value="1"/>
</dbReference>
<evidence type="ECO:0000313" key="4">
    <source>
        <dbReference type="Proteomes" id="UP000193944"/>
    </source>
</evidence>
<proteinExistence type="inferred from homology"/>
<dbReference type="SUPFAM" id="SSF53474">
    <property type="entry name" value="alpha/beta-Hydrolases"/>
    <property type="match status" value="1"/>
</dbReference>
<evidence type="ECO:0000256" key="1">
    <source>
        <dbReference type="ARBA" id="ARBA00007920"/>
    </source>
</evidence>
<accession>A0A1Y1WPR0</accession>
<dbReference type="PANTHER" id="PTHR12482:SF62">
    <property type="entry name" value="LIPASE ROG1-RELATED"/>
    <property type="match status" value="1"/>
</dbReference>
<feature type="domain" description="DUF676" evidence="2">
    <location>
        <begin position="10"/>
        <end position="187"/>
    </location>
</feature>
<comment type="caution">
    <text evidence="3">The sequence shown here is derived from an EMBL/GenBank/DDBJ whole genome shotgun (WGS) entry which is preliminary data.</text>
</comment>
<dbReference type="PANTHER" id="PTHR12482">
    <property type="entry name" value="LIPASE ROG1-RELATED-RELATED"/>
    <property type="match status" value="1"/>
</dbReference>
<dbReference type="Proteomes" id="UP000193944">
    <property type="component" value="Unassembled WGS sequence"/>
</dbReference>
<organism evidence="3 4">
    <name type="scientific">Anaeromyces robustus</name>
    <dbReference type="NCBI Taxonomy" id="1754192"/>
    <lineage>
        <taxon>Eukaryota</taxon>
        <taxon>Fungi</taxon>
        <taxon>Fungi incertae sedis</taxon>
        <taxon>Chytridiomycota</taxon>
        <taxon>Chytridiomycota incertae sedis</taxon>
        <taxon>Neocallimastigomycetes</taxon>
        <taxon>Neocallimastigales</taxon>
        <taxon>Neocallimastigaceae</taxon>
        <taxon>Anaeromyces</taxon>
    </lineage>
</organism>
<dbReference type="EMBL" id="MCFG01000354">
    <property type="protein sequence ID" value="ORX75472.1"/>
    <property type="molecule type" value="Genomic_DNA"/>
</dbReference>
<evidence type="ECO:0000313" key="3">
    <source>
        <dbReference type="EMBL" id="ORX75472.1"/>
    </source>
</evidence>
<protein>
    <recommendedName>
        <fullName evidence="2">DUF676 domain-containing protein</fullName>
    </recommendedName>
</protein>
<dbReference type="InterPro" id="IPR029058">
    <property type="entry name" value="AB_hydrolase_fold"/>
</dbReference>
<dbReference type="InterPro" id="IPR044294">
    <property type="entry name" value="Lipase-like"/>
</dbReference>
<name>A0A1Y1WPR0_9FUNG</name>
<reference evidence="3 4" key="2">
    <citation type="submission" date="2016-08" db="EMBL/GenBank/DDBJ databases">
        <title>Pervasive Adenine N6-methylation of Active Genes in Fungi.</title>
        <authorList>
            <consortium name="DOE Joint Genome Institute"/>
            <person name="Mondo S.J."/>
            <person name="Dannebaum R.O."/>
            <person name="Kuo R.C."/>
            <person name="Labutti K."/>
            <person name="Haridas S."/>
            <person name="Kuo A."/>
            <person name="Salamov A."/>
            <person name="Ahrendt S.R."/>
            <person name="Lipzen A."/>
            <person name="Sullivan W."/>
            <person name="Andreopoulos W.B."/>
            <person name="Clum A."/>
            <person name="Lindquist E."/>
            <person name="Daum C."/>
            <person name="Ramamoorthy G.K."/>
            <person name="Gryganskyi A."/>
            <person name="Culley D."/>
            <person name="Magnuson J.K."/>
            <person name="James T.Y."/>
            <person name="O'Malley M.A."/>
            <person name="Stajich J.E."/>
            <person name="Spatafora J.W."/>
            <person name="Visel A."/>
            <person name="Grigoriev I.V."/>
        </authorList>
    </citation>
    <scope>NUCLEOTIDE SEQUENCE [LARGE SCALE GENOMIC DNA]</scope>
    <source>
        <strain evidence="3 4">S4</strain>
    </source>
</reference>
<keyword evidence="4" id="KW-1185">Reference proteome</keyword>
<dbReference type="AlphaFoldDB" id="A0A1Y1WPR0"/>
<evidence type="ECO:0000259" key="2">
    <source>
        <dbReference type="Pfam" id="PF05057"/>
    </source>
</evidence>